<dbReference type="InterPro" id="IPR012334">
    <property type="entry name" value="Pectin_lyas_fold"/>
</dbReference>
<dbReference type="SUPFAM" id="SSF51126">
    <property type="entry name" value="Pectin lyase-like"/>
    <property type="match status" value="2"/>
</dbReference>
<feature type="region of interest" description="Disordered" evidence="4">
    <location>
        <begin position="1263"/>
        <end position="1303"/>
    </location>
</feature>
<feature type="domain" description="Rhodanese" evidence="6">
    <location>
        <begin position="807"/>
        <end position="847"/>
    </location>
</feature>
<evidence type="ECO:0000313" key="7">
    <source>
        <dbReference type="EMBL" id="PYI19556.1"/>
    </source>
</evidence>
<evidence type="ECO:0000256" key="3">
    <source>
        <dbReference type="ARBA" id="ARBA00022729"/>
    </source>
</evidence>
<dbReference type="GO" id="GO:0004650">
    <property type="term" value="F:polygalacturonase activity"/>
    <property type="evidence" value="ECO:0007669"/>
    <property type="project" value="InterPro"/>
</dbReference>
<feature type="chain" id="PRO_5015936428" evidence="5">
    <location>
        <begin position="23"/>
        <end position="1474"/>
    </location>
</feature>
<evidence type="ECO:0000256" key="1">
    <source>
        <dbReference type="ARBA" id="ARBA00004613"/>
    </source>
</evidence>
<keyword evidence="2" id="KW-0964">Secreted</keyword>
<feature type="compositionally biased region" description="Low complexity" evidence="4">
    <location>
        <begin position="1263"/>
        <end position="1295"/>
    </location>
</feature>
<reference evidence="7 8" key="1">
    <citation type="submission" date="2018-02" db="EMBL/GenBank/DDBJ databases">
        <title>The genomes of Aspergillus section Nigri reveals drivers in fungal speciation.</title>
        <authorList>
            <consortium name="DOE Joint Genome Institute"/>
            <person name="Vesth T.C."/>
            <person name="Nybo J."/>
            <person name="Theobald S."/>
            <person name="Brandl J."/>
            <person name="Frisvad J.C."/>
            <person name="Nielsen K.F."/>
            <person name="Lyhne E.K."/>
            <person name="Kogle M.E."/>
            <person name="Kuo A."/>
            <person name="Riley R."/>
            <person name="Clum A."/>
            <person name="Nolan M."/>
            <person name="Lipzen A."/>
            <person name="Salamov A."/>
            <person name="Henrissat B."/>
            <person name="Wiebenga A."/>
            <person name="De vries R.P."/>
            <person name="Grigoriev I.V."/>
            <person name="Mortensen U.H."/>
            <person name="Andersen M.R."/>
            <person name="Baker S.E."/>
        </authorList>
    </citation>
    <scope>NUCLEOTIDE SEQUENCE [LARGE SCALE GENOMIC DNA]</scope>
    <source>
        <strain evidence="7 8">CBS 115571</strain>
    </source>
</reference>
<gene>
    <name evidence="7" type="ORF">BO99DRAFT_458711</name>
</gene>
<evidence type="ECO:0000256" key="4">
    <source>
        <dbReference type="SAM" id="MobiDB-lite"/>
    </source>
</evidence>
<dbReference type="InterPro" id="IPR001763">
    <property type="entry name" value="Rhodanese-like_dom"/>
</dbReference>
<comment type="subcellular location">
    <subcellularLocation>
        <location evidence="1">Secreted</location>
    </subcellularLocation>
</comment>
<dbReference type="InterPro" id="IPR011050">
    <property type="entry name" value="Pectin_lyase_fold/virulence"/>
</dbReference>
<dbReference type="PANTHER" id="PTHR33928">
    <property type="entry name" value="POLYGALACTURONASE QRT3"/>
    <property type="match status" value="1"/>
</dbReference>
<proteinExistence type="predicted"/>
<evidence type="ECO:0000256" key="2">
    <source>
        <dbReference type="ARBA" id="ARBA00022525"/>
    </source>
</evidence>
<dbReference type="Gene3D" id="2.160.20.10">
    <property type="entry name" value="Single-stranded right-handed beta-helix, Pectin lyase-like"/>
    <property type="match status" value="2"/>
</dbReference>
<keyword evidence="8" id="KW-1185">Reference proteome</keyword>
<dbReference type="GO" id="GO:0016829">
    <property type="term" value="F:lyase activity"/>
    <property type="evidence" value="ECO:0007669"/>
    <property type="project" value="UniProtKB-KW"/>
</dbReference>
<sequence>MVSLHSLGLLWLGAQCVTSASAHTHNGHGHFHMRHERQQSSHLPASSQAFTMGGGPATTVSIPRKPVGTSPPLPPGSPQVGPKTNSMQQPPPSYMRDNVNNFFGSAPDQGSMTGPVLTPLNATADAKMHHARRSTDDYWLSSLGSDGSSPFAPSGYQFFRNVMDFGAVGDGVTDDTAAINRAVASFSASDDSTLRCGEDCGSSSTLGAVVYFPAGTYLISTPIVQYYYTQFVGNPNSKPVIQGSENFTGIALFDSDFYVPGGNGSEWYINQSNFYRQIRNFVFDMTSMNWTNTDNNQTYVPAGVHWQVGQATSITNCDFKMAVSADGQAATAVGIYMENGSGGMVSDLTFTGGNIGFLAGSQQFTAINLQFTSCLTAIKSVWNWGINWKNIYVLSCYIAIDATEYSGTGDQGTGSISVVDSHFNGVPYGITVAQKDGWQPHIVLDNLLVENSAAVVMISGGDTILEGSTDALYFNSWSMGYRYLPDGSGGKQTGFLDPAPEKPEVLLDSSGAYYRRAKPQYESETPVVATSNGISNDGTGDQTDAINSLLASSVGSVVYFPAGVYLVEDTVKVPVGSKIIGSGWSQIMGTGSAFEDEENPKVMVQVGEEGDEGVIEITDMLFTVKGPTAGAVLVEWNVHESTQGSAAMWDSHFRVGGTTASDLGLDKCPTGSGVSKDCMGAALLMHVTSSASGYFENVWGWVADHDLDSKLNAAASESTAGIPLNVQTDVSVYVGRGFLIESQGPTWLYGTASEHAQMYQYQLANAANVYLGHMQTETPYYQPSPDATGPYTAGVGNFASDPTFDNCDEDDSSCRGAWALRVINSTDVLIYSAGFYSFFQDYDEGCIDTETCQLALVETNYADGLYIYNLFTKGNEQIVSPDGSLAPLMFNDTTRNGFTSEIAAWLALSTGGSDIGSNGNDSGIVYIDPIIWTEPDNDTIVQCYPPCTYVLPPTTLSSATTFVYPTLTTEIGVGYQVPYTFTYNGTISTTTSYIMSTTTSTITIPDVVTSIVPFYNVPIGNGTTSTVITPEPSIIQTAFNITWPAMTYNGSIYSSTVVPFYPPPWPGTTVPSDVPTSTTEPTKTTTSSTTTAVGIIIPPGGTHHVTHHRGEPKPKCTNRAVCGESCHEGILGGLNAIFKVCEHCWTDCGGGKSPNKNGNDPNRPKPVPTGSPGDEDEECETSTYSSCNVACVTQASTSSCSTSCKDVVGCDTTATTTSDIYSAAPVLLGGVEPWDDYNDDIYTADWDAAWSIYSAYGTATAAPGAATTTTGPTATAGQPSTTTATTTSGANSSPTIGCTPHQDPDSGSSDTNCVCPGYDGYLPTLSGSAGLCGYTALPSSTSTTAPPTTKNNNPYPFTSTDFWGDVIACESSTTTNYAGYDFTFCAGSSTTEKSVTVTQTATIATSVLSNLCEGGDYYSCVSDIISFGMASCPSLPRAHAACQCQVFENAQLECERLCTMTATSYTTTITTVPA</sequence>
<dbReference type="GO" id="GO:0005576">
    <property type="term" value="C:extracellular region"/>
    <property type="evidence" value="ECO:0007669"/>
    <property type="project" value="UniProtKB-SubCell"/>
</dbReference>
<name>A0A2V5IIJ9_ASPV1</name>
<dbReference type="PANTHER" id="PTHR33928:SF2">
    <property type="entry name" value="PECTATE LYASE SUPERFAMILY PROTEIN DOMAIN-CONTAINING PROTEIN-RELATED"/>
    <property type="match status" value="1"/>
</dbReference>
<feature type="region of interest" description="Disordered" evidence="4">
    <location>
        <begin position="1070"/>
        <end position="1089"/>
    </location>
</feature>
<accession>A0A2V5IIJ9</accession>
<dbReference type="InterPro" id="IPR039279">
    <property type="entry name" value="QRT3-like"/>
</dbReference>
<dbReference type="CDD" id="cd23668">
    <property type="entry name" value="GH55_beta13glucanase-like"/>
    <property type="match status" value="1"/>
</dbReference>
<dbReference type="STRING" id="1450538.A0A2V5IIJ9"/>
<dbReference type="EMBL" id="KZ825133">
    <property type="protein sequence ID" value="PYI19556.1"/>
    <property type="molecule type" value="Genomic_DNA"/>
</dbReference>
<feature type="region of interest" description="Disordered" evidence="4">
    <location>
        <begin position="1152"/>
        <end position="1178"/>
    </location>
</feature>
<dbReference type="Proteomes" id="UP000249829">
    <property type="component" value="Unassembled WGS sequence"/>
</dbReference>
<evidence type="ECO:0000259" key="6">
    <source>
        <dbReference type="PROSITE" id="PS50206"/>
    </source>
</evidence>
<organism evidence="7 8">
    <name type="scientific">Aspergillus violaceofuscus (strain CBS 115571)</name>
    <dbReference type="NCBI Taxonomy" id="1450538"/>
    <lineage>
        <taxon>Eukaryota</taxon>
        <taxon>Fungi</taxon>
        <taxon>Dikarya</taxon>
        <taxon>Ascomycota</taxon>
        <taxon>Pezizomycotina</taxon>
        <taxon>Eurotiomycetes</taxon>
        <taxon>Eurotiomycetidae</taxon>
        <taxon>Eurotiales</taxon>
        <taxon>Aspergillaceae</taxon>
        <taxon>Aspergillus</taxon>
    </lineage>
</organism>
<keyword evidence="7" id="KW-0456">Lyase</keyword>
<protein>
    <submittedName>
        <fullName evidence="7">Pectin lyase-like protein</fullName>
    </submittedName>
</protein>
<keyword evidence="3 5" id="KW-0732">Signal</keyword>
<dbReference type="OMA" id="VYMGHIQ"/>
<dbReference type="InterPro" id="IPR024535">
    <property type="entry name" value="RHGA/B-epi-like_pectate_lyase"/>
</dbReference>
<dbReference type="Pfam" id="PF12708">
    <property type="entry name" value="Pect-lyase_RHGA_epim"/>
    <property type="match status" value="2"/>
</dbReference>
<evidence type="ECO:0000256" key="5">
    <source>
        <dbReference type="SAM" id="SignalP"/>
    </source>
</evidence>
<evidence type="ECO:0000313" key="8">
    <source>
        <dbReference type="Proteomes" id="UP000249829"/>
    </source>
</evidence>
<feature type="signal peptide" evidence="5">
    <location>
        <begin position="1"/>
        <end position="22"/>
    </location>
</feature>
<dbReference type="PROSITE" id="PS50206">
    <property type="entry name" value="RHODANESE_3"/>
    <property type="match status" value="1"/>
</dbReference>
<feature type="region of interest" description="Disordered" evidence="4">
    <location>
        <begin position="50"/>
        <end position="90"/>
    </location>
</feature>